<dbReference type="PROSITE" id="PS51536">
    <property type="entry name" value="TFG"/>
    <property type="match status" value="1"/>
</dbReference>
<dbReference type="SMART" id="SM01199">
    <property type="entry name" value="FDF"/>
    <property type="match status" value="1"/>
</dbReference>
<dbReference type="AlphaFoldDB" id="A0A165AKM7"/>
<dbReference type="InterPro" id="IPR025762">
    <property type="entry name" value="DFDF"/>
</dbReference>
<dbReference type="RefSeq" id="XP_018186197.1">
    <property type="nucleotide sequence ID" value="XM_018331237.1"/>
</dbReference>
<reference evidence="8 9" key="1">
    <citation type="journal article" date="2016" name="Fungal Biol.">
        <title>The genome of Xylona heveae provides a window into fungal endophytism.</title>
        <authorList>
            <person name="Gazis R."/>
            <person name="Kuo A."/>
            <person name="Riley R."/>
            <person name="LaButti K."/>
            <person name="Lipzen A."/>
            <person name="Lin J."/>
            <person name="Amirebrahimi M."/>
            <person name="Hesse C.N."/>
            <person name="Spatafora J.W."/>
            <person name="Henrissat B."/>
            <person name="Hainaut M."/>
            <person name="Grigoriev I.V."/>
            <person name="Hibbett D.S."/>
        </authorList>
    </citation>
    <scope>NUCLEOTIDE SEQUENCE [LARGE SCALE GENOMIC DNA]</scope>
    <source>
        <strain evidence="8 9">TC161</strain>
    </source>
</reference>
<dbReference type="Pfam" id="PF09532">
    <property type="entry name" value="FDF"/>
    <property type="match status" value="1"/>
</dbReference>
<dbReference type="GO" id="GO:0034063">
    <property type="term" value="P:stress granule assembly"/>
    <property type="evidence" value="ECO:0007669"/>
    <property type="project" value="TreeGrafter"/>
</dbReference>
<dbReference type="GO" id="GO:0033962">
    <property type="term" value="P:P-body assembly"/>
    <property type="evidence" value="ECO:0007669"/>
    <property type="project" value="TreeGrafter"/>
</dbReference>
<feature type="compositionally biased region" description="Low complexity" evidence="3">
    <location>
        <begin position="590"/>
        <end position="600"/>
    </location>
</feature>
<feature type="short sequence motif" description="TFG box" evidence="2">
    <location>
        <begin position="541"/>
        <end position="561"/>
    </location>
</feature>
<feature type="domain" description="DFDF" evidence="4">
    <location>
        <begin position="444"/>
        <end position="480"/>
    </location>
</feature>
<dbReference type="InterPro" id="IPR047575">
    <property type="entry name" value="Sm"/>
</dbReference>
<dbReference type="Proteomes" id="UP000076632">
    <property type="component" value="Unassembled WGS sequence"/>
</dbReference>
<feature type="compositionally biased region" description="Basic and acidic residues" evidence="3">
    <location>
        <begin position="528"/>
        <end position="554"/>
    </location>
</feature>
<feature type="compositionally biased region" description="Pro residues" evidence="3">
    <location>
        <begin position="106"/>
        <end position="124"/>
    </location>
</feature>
<feature type="region of interest" description="Disordered" evidence="3">
    <location>
        <begin position="471"/>
        <end position="614"/>
    </location>
</feature>
<evidence type="ECO:0000259" key="6">
    <source>
        <dbReference type="PROSITE" id="PS51536"/>
    </source>
</evidence>
<feature type="compositionally biased region" description="Polar residues" evidence="3">
    <location>
        <begin position="515"/>
        <end position="527"/>
    </location>
</feature>
<feature type="compositionally biased region" description="Basic residues" evidence="3">
    <location>
        <begin position="434"/>
        <end position="446"/>
    </location>
</feature>
<dbReference type="InterPro" id="IPR025768">
    <property type="entry name" value="TFG_box"/>
</dbReference>
<dbReference type="InterPro" id="IPR019050">
    <property type="entry name" value="FDF_dom"/>
</dbReference>
<dbReference type="PROSITE" id="PS51513">
    <property type="entry name" value="FFD"/>
    <property type="match status" value="1"/>
</dbReference>
<protein>
    <submittedName>
        <fullName evidence="8">Uncharacterized protein</fullName>
    </submittedName>
</protein>
<feature type="domain" description="Sm" evidence="7">
    <location>
        <begin position="1"/>
        <end position="68"/>
    </location>
</feature>
<feature type="compositionally biased region" description="Polar residues" evidence="3">
    <location>
        <begin position="605"/>
        <end position="614"/>
    </location>
</feature>
<evidence type="ECO:0000256" key="1">
    <source>
        <dbReference type="PROSITE-ProRule" id="PRU00846"/>
    </source>
</evidence>
<name>A0A165AKM7_XYLHT</name>
<feature type="region of interest" description="Disordered" evidence="3">
    <location>
        <begin position="29"/>
        <end position="339"/>
    </location>
</feature>
<dbReference type="PANTHER" id="PTHR13586">
    <property type="entry name" value="SCD6 PROTEIN-RELATED"/>
    <property type="match status" value="1"/>
</dbReference>
<sequence>MSEFIGYVGTLHDINSDKSTVALENVVSFGTEGRRSNPEDEVGPSDTVYDYIVFRGSDVKDLRIEEPPKENKPPPVPNDPAILGSGSRPSPAPQHPIQPQQERQTQPPPFQQQPPFPYYYPPLPGQRFGPGAPQAGFPPGPGFPGMPYGAPPGWYPPPGQGFPQAPGPFPPGQGPVGPQGQRPLPETQPQPQAQGSQSSPEQPSQAPAGSTGLSNDVKALQDQSSSAQAKPSISDVARGVTSTGPPPPLESKPDVATALASPNAANKHLAASSKPTSDAFRNGRIVPAVPLQAGAAKGPSSGGPASVSPYNVLPQPGPGAEAALAHGHSQPSSGMKQVASDVPVPVTSYNVLPQPLAKPGHPTSNAALEYQNATKAATAAVAAAMAKLPPAPGQKQPQPTDGAVDNLTRRVQEMRTSDAARNQRQANFGVSHRGGARGGRHHGPHGHKIEVPTTDYDFASANAKFNKQDLVKEAIATGSPSGTPGESTHANGVGEDPFEHAAPSAESTSASTVSYNRTSSFFDNISSESRDREEASGKRLGGREWRGEEMKKNMETFGQGSVDSGYRGGYRGRGRGRGTGRGRGGFQSYRGNRGNQRGGRVNPAAINTTVAADF</sequence>
<dbReference type="InterPro" id="IPR010920">
    <property type="entry name" value="LSM_dom_sf"/>
</dbReference>
<proteinExistence type="predicted"/>
<evidence type="ECO:0000259" key="5">
    <source>
        <dbReference type="PROSITE" id="PS51513"/>
    </source>
</evidence>
<dbReference type="SMART" id="SM01271">
    <property type="entry name" value="LSM14"/>
    <property type="match status" value="1"/>
</dbReference>
<feature type="compositionally biased region" description="Low complexity" evidence="3">
    <location>
        <begin position="176"/>
        <end position="210"/>
    </location>
</feature>
<dbReference type="InterPro" id="IPR025761">
    <property type="entry name" value="FFD_box"/>
</dbReference>
<feature type="compositionally biased region" description="Polar residues" evidence="3">
    <location>
        <begin position="221"/>
        <end position="231"/>
    </location>
</feature>
<evidence type="ECO:0000313" key="8">
    <source>
        <dbReference type="EMBL" id="KZF20642.1"/>
    </source>
</evidence>
<evidence type="ECO:0000256" key="3">
    <source>
        <dbReference type="SAM" id="MobiDB-lite"/>
    </source>
</evidence>
<dbReference type="SUPFAM" id="SSF50182">
    <property type="entry name" value="Sm-like ribonucleoproteins"/>
    <property type="match status" value="1"/>
</dbReference>
<feature type="short sequence motif" description="FFD box" evidence="1">
    <location>
        <begin position="513"/>
        <end position="529"/>
    </location>
</feature>
<dbReference type="Gene3D" id="2.30.30.100">
    <property type="match status" value="1"/>
</dbReference>
<feature type="compositionally biased region" description="Basic and acidic residues" evidence="3">
    <location>
        <begin position="57"/>
        <end position="72"/>
    </location>
</feature>
<dbReference type="InterPro" id="IPR025609">
    <property type="entry name" value="Lsm14-like_N"/>
</dbReference>
<dbReference type="GO" id="GO:0003729">
    <property type="term" value="F:mRNA binding"/>
    <property type="evidence" value="ECO:0007669"/>
    <property type="project" value="TreeGrafter"/>
</dbReference>
<dbReference type="FunCoup" id="A0A165AKM7">
    <property type="interactions" value="624"/>
</dbReference>
<dbReference type="EMBL" id="KV407462">
    <property type="protein sequence ID" value="KZF20642.1"/>
    <property type="molecule type" value="Genomic_DNA"/>
</dbReference>
<dbReference type="PROSITE" id="PS51512">
    <property type="entry name" value="DFDF"/>
    <property type="match status" value="1"/>
</dbReference>
<feature type="compositionally biased region" description="Low complexity" evidence="3">
    <location>
        <begin position="501"/>
        <end position="514"/>
    </location>
</feature>
<dbReference type="CDD" id="cd01736">
    <property type="entry name" value="LSm14_N"/>
    <property type="match status" value="1"/>
</dbReference>
<dbReference type="GeneID" id="28896374"/>
<feature type="compositionally biased region" description="Polar residues" evidence="3">
    <location>
        <begin position="419"/>
        <end position="428"/>
    </location>
</feature>
<dbReference type="STRING" id="1328760.A0A165AKM7"/>
<evidence type="ECO:0000259" key="7">
    <source>
        <dbReference type="PROSITE" id="PS52002"/>
    </source>
</evidence>
<feature type="compositionally biased region" description="Pro residues" evidence="3">
    <location>
        <begin position="136"/>
        <end position="173"/>
    </location>
</feature>
<feature type="domain" description="FFD box profile" evidence="5">
    <location>
        <begin position="513"/>
        <end position="529"/>
    </location>
</feature>
<evidence type="ECO:0000259" key="4">
    <source>
        <dbReference type="PROSITE" id="PS51512"/>
    </source>
</evidence>
<feature type="region of interest" description="Disordered" evidence="3">
    <location>
        <begin position="411"/>
        <end position="454"/>
    </location>
</feature>
<keyword evidence="9" id="KW-1185">Reference proteome</keyword>
<dbReference type="OrthoDB" id="21539at2759"/>
<dbReference type="PROSITE" id="PS52002">
    <property type="entry name" value="SM"/>
    <property type="match status" value="1"/>
</dbReference>
<feature type="compositionally biased region" description="Low complexity" evidence="3">
    <location>
        <begin position="125"/>
        <end position="135"/>
    </location>
</feature>
<dbReference type="PANTHER" id="PTHR13586:SF0">
    <property type="entry name" value="TRAILER HITCH, ISOFORM H"/>
    <property type="match status" value="1"/>
</dbReference>
<dbReference type="OMA" id="WYPPPGH"/>
<evidence type="ECO:0000313" key="9">
    <source>
        <dbReference type="Proteomes" id="UP000076632"/>
    </source>
</evidence>
<feature type="domain" description="TFG box profile" evidence="6">
    <location>
        <begin position="541"/>
        <end position="561"/>
    </location>
</feature>
<feature type="compositionally biased region" description="Basic residues" evidence="3">
    <location>
        <begin position="570"/>
        <end position="580"/>
    </location>
</feature>
<dbReference type="InParanoid" id="A0A165AKM7"/>
<organism evidence="8 9">
    <name type="scientific">Xylona heveae (strain CBS 132557 / TC161)</name>
    <dbReference type="NCBI Taxonomy" id="1328760"/>
    <lineage>
        <taxon>Eukaryota</taxon>
        <taxon>Fungi</taxon>
        <taxon>Dikarya</taxon>
        <taxon>Ascomycota</taxon>
        <taxon>Pezizomycotina</taxon>
        <taxon>Xylonomycetes</taxon>
        <taxon>Xylonales</taxon>
        <taxon>Xylonaceae</taxon>
        <taxon>Xylona</taxon>
    </lineage>
</organism>
<dbReference type="GO" id="GO:0000932">
    <property type="term" value="C:P-body"/>
    <property type="evidence" value="ECO:0007669"/>
    <property type="project" value="TreeGrafter"/>
</dbReference>
<evidence type="ECO:0000256" key="2">
    <source>
        <dbReference type="PROSITE-ProRule" id="PRU00869"/>
    </source>
</evidence>
<feature type="compositionally biased region" description="Low complexity" evidence="3">
    <location>
        <begin position="293"/>
        <end position="309"/>
    </location>
</feature>
<feature type="compositionally biased region" description="Polar residues" evidence="3">
    <location>
        <begin position="478"/>
        <end position="490"/>
    </location>
</feature>
<gene>
    <name evidence="8" type="ORF">L228DRAFT_240417</name>
</gene>
<dbReference type="Pfam" id="PF12701">
    <property type="entry name" value="LSM14"/>
    <property type="match status" value="1"/>
</dbReference>
<accession>A0A165AKM7</accession>